<sequence length="77" mass="8522">MGRFAKERNDYLSSPDMIALTLGRIVALHLSRNMEVSHYHIRARLGSIIDQEPGHVPVAVSKEMAIAAMAHLNRCPG</sequence>
<name>A0A521EL99_9RHOB</name>
<dbReference type="AlphaFoldDB" id="A0A521EL99"/>
<accession>A0A521EL99</accession>
<dbReference type="OrthoDB" id="7777667at2"/>
<dbReference type="Proteomes" id="UP000319014">
    <property type="component" value="Unassembled WGS sequence"/>
</dbReference>
<evidence type="ECO:0000313" key="2">
    <source>
        <dbReference type="Proteomes" id="UP000319014"/>
    </source>
</evidence>
<protein>
    <submittedName>
        <fullName evidence="1">Uncharacterized protein</fullName>
    </submittedName>
</protein>
<organism evidence="1 2">
    <name type="scientific">Paracoccus laeviglucosivorans</name>
    <dbReference type="NCBI Taxonomy" id="1197861"/>
    <lineage>
        <taxon>Bacteria</taxon>
        <taxon>Pseudomonadati</taxon>
        <taxon>Pseudomonadota</taxon>
        <taxon>Alphaproteobacteria</taxon>
        <taxon>Rhodobacterales</taxon>
        <taxon>Paracoccaceae</taxon>
        <taxon>Paracoccus</taxon>
    </lineage>
</organism>
<evidence type="ECO:0000313" key="1">
    <source>
        <dbReference type="EMBL" id="SMO84696.1"/>
    </source>
</evidence>
<gene>
    <name evidence="1" type="ORF">SAMN06265221_1142</name>
</gene>
<keyword evidence="2" id="KW-1185">Reference proteome</keyword>
<proteinExistence type="predicted"/>
<reference evidence="1 2" key="1">
    <citation type="submission" date="2017-05" db="EMBL/GenBank/DDBJ databases">
        <authorList>
            <person name="Varghese N."/>
            <person name="Submissions S."/>
        </authorList>
    </citation>
    <scope>NUCLEOTIDE SEQUENCE [LARGE SCALE GENOMIC DNA]</scope>
    <source>
        <strain evidence="1 2">DSM 100094</strain>
    </source>
</reference>
<dbReference type="RefSeq" id="WP_142663873.1">
    <property type="nucleotide sequence ID" value="NZ_FXTK01000014.1"/>
</dbReference>
<dbReference type="EMBL" id="FXTK01000014">
    <property type="protein sequence ID" value="SMO84696.1"/>
    <property type="molecule type" value="Genomic_DNA"/>
</dbReference>